<evidence type="ECO:0000256" key="17">
    <source>
        <dbReference type="ARBA" id="ARBA00024827"/>
    </source>
</evidence>
<dbReference type="SUPFAM" id="SSF48452">
    <property type="entry name" value="TPR-like"/>
    <property type="match status" value="1"/>
</dbReference>
<evidence type="ECO:0000256" key="14">
    <source>
        <dbReference type="ARBA" id="ARBA00023004"/>
    </source>
</evidence>
<evidence type="ECO:0000256" key="15">
    <source>
        <dbReference type="ARBA" id="ARBA00023012"/>
    </source>
</evidence>
<dbReference type="InterPro" id="IPR011712">
    <property type="entry name" value="Sig_transdc_His_kin_sub3_dim/P"/>
</dbReference>
<dbReference type="PRINTS" id="PR00344">
    <property type="entry name" value="BCTRLSENSOR"/>
</dbReference>
<evidence type="ECO:0000256" key="4">
    <source>
        <dbReference type="ARBA" id="ARBA00012438"/>
    </source>
</evidence>
<comment type="catalytic activity">
    <reaction evidence="1">
        <text>ATP + protein L-histidine = ADP + protein N-phospho-L-histidine.</text>
        <dbReference type="EC" id="2.7.13.3"/>
    </reaction>
</comment>
<protein>
    <recommendedName>
        <fullName evidence="5">Oxygen sensor histidine kinase NreB</fullName>
        <ecNumber evidence="4">2.7.13.3</ecNumber>
    </recommendedName>
    <alternativeName>
        <fullName evidence="18">Nitrogen regulation protein B</fullName>
    </alternativeName>
</protein>
<dbReference type="CDD" id="cd16917">
    <property type="entry name" value="HATPase_UhpB-NarQ-NarX-like"/>
    <property type="match status" value="1"/>
</dbReference>
<feature type="domain" description="Histidine kinase" evidence="20">
    <location>
        <begin position="585"/>
        <end position="670"/>
    </location>
</feature>
<comment type="cofactor">
    <cofactor evidence="2">
        <name>[4Fe-4S] cluster</name>
        <dbReference type="ChEBI" id="CHEBI:49883"/>
    </cofactor>
</comment>
<dbReference type="Proteomes" id="UP001597472">
    <property type="component" value="Unassembled WGS sequence"/>
</dbReference>
<keyword evidence="12" id="KW-0418">Kinase</keyword>
<dbReference type="Gene3D" id="1.25.40.10">
    <property type="entry name" value="Tetratricopeptide repeat domain"/>
    <property type="match status" value="1"/>
</dbReference>
<dbReference type="GO" id="GO:0005524">
    <property type="term" value="F:ATP binding"/>
    <property type="evidence" value="ECO:0007669"/>
    <property type="project" value="UniProtKB-KW"/>
</dbReference>
<proteinExistence type="predicted"/>
<dbReference type="InterPro" id="IPR011990">
    <property type="entry name" value="TPR-like_helical_dom_sf"/>
</dbReference>
<keyword evidence="22" id="KW-1185">Reference proteome</keyword>
<dbReference type="InterPro" id="IPR050482">
    <property type="entry name" value="Sensor_HK_TwoCompSys"/>
</dbReference>
<evidence type="ECO:0000256" key="19">
    <source>
        <dbReference type="SAM" id="Phobius"/>
    </source>
</evidence>
<keyword evidence="7" id="KW-0963">Cytoplasm</keyword>
<dbReference type="EMBL" id="JBHULS010000002">
    <property type="protein sequence ID" value="MFD2551159.1"/>
    <property type="molecule type" value="Genomic_DNA"/>
</dbReference>
<keyword evidence="10" id="KW-0479">Metal-binding</keyword>
<gene>
    <name evidence="21" type="ORF">ACFSQP_04960</name>
</gene>
<dbReference type="InterPro" id="IPR036890">
    <property type="entry name" value="HATPase_C_sf"/>
</dbReference>
<dbReference type="InterPro" id="IPR004358">
    <property type="entry name" value="Sig_transdc_His_kin-like_C"/>
</dbReference>
<comment type="function">
    <text evidence="17">Member of the two-component regulatory system NreB/NreC involved in the control of dissimilatory nitrate/nitrite reduction in response to oxygen. NreB functions as a direct oxygen sensor histidine kinase which is autophosphorylated, in the absence of oxygen, probably at the conserved histidine residue, and transfers its phosphate group probably to a conserved aspartate residue of NreC. NreB/NreC activates the expression of the nitrate (narGHJI) and nitrite (nir) reductase operons, as well as the putative nitrate transporter gene narT.</text>
</comment>
<evidence type="ECO:0000256" key="13">
    <source>
        <dbReference type="ARBA" id="ARBA00022840"/>
    </source>
</evidence>
<keyword evidence="19" id="KW-1133">Transmembrane helix</keyword>
<name>A0ABW5KQV4_9FLAO</name>
<dbReference type="SMART" id="SM00387">
    <property type="entry name" value="HATPase_c"/>
    <property type="match status" value="1"/>
</dbReference>
<keyword evidence="11" id="KW-0547">Nucleotide-binding</keyword>
<keyword evidence="6" id="KW-0004">4Fe-4S</keyword>
<feature type="transmembrane region" description="Helical" evidence="19">
    <location>
        <begin position="416"/>
        <end position="436"/>
    </location>
</feature>
<evidence type="ECO:0000256" key="11">
    <source>
        <dbReference type="ARBA" id="ARBA00022741"/>
    </source>
</evidence>
<dbReference type="PROSITE" id="PS50109">
    <property type="entry name" value="HIS_KIN"/>
    <property type="match status" value="1"/>
</dbReference>
<dbReference type="InterPro" id="IPR003594">
    <property type="entry name" value="HATPase_dom"/>
</dbReference>
<dbReference type="PANTHER" id="PTHR24421">
    <property type="entry name" value="NITRATE/NITRITE SENSOR PROTEIN NARX-RELATED"/>
    <property type="match status" value="1"/>
</dbReference>
<dbReference type="EC" id="2.7.13.3" evidence="4"/>
<evidence type="ECO:0000256" key="7">
    <source>
        <dbReference type="ARBA" id="ARBA00022490"/>
    </source>
</evidence>
<keyword evidence="16" id="KW-0411">Iron-sulfur</keyword>
<keyword evidence="9" id="KW-0808">Transferase</keyword>
<sequence length="670" mass="77066">MFYNYLFFLLFGLLPLFGIAQHKNLDSVLHYRQLANSETYNLAQREIFIKKAIAFSEKTKQDTTILKSKRQLATLFLKQFAVDSLFNVNHENLKLAKKLQDTLAMAHINNVLGWYHSEKMQNDSSYTYYFNASKYFGNLQMKRQQASALNAMASIQFEERDYVGCETNAFKAIRLYQSLPSNPKTLGSLWGLFNLVAIASDELKMFDKAIEYHEKALSYSNQLDDNFLYTLYSKSNIALIYKEKKQFNKSLEIYKTLFNNQNTLKQDPDNYALILGDYALLAHKTKEFDTGKVAHMFSEAYAIADSLDNDLSKMSVALNASEFYLDQGNKTKALQYANTAYSLSKAAVTNDVILNALLLKAKIEAPNKAVAYLNEYIQLNDSLIDKERAIRDKFARIEFETEQIELEKNRISRERLWLLILSVGLIFTFILVYIILFQRSKNRQLTLIQQQQEANEEIYNLMLTQQDKVDEARLSEKKRISQDLHDGILGRLFGIRLSLDSLNFSVTDTAIKTREGYIAELKNIEDDLREVSHELNADFIANSGYLEILKTLIDAQTKSYQLTYQLKSDSDIPWENISNKIKIHVYRVLQESLQNIYKHAQASHVDISFKLGKYLIWLTISDNGSGFDMKKSKKGIGLKNMKARVSECGGKLRINSEINKGTTISIKIPF</sequence>
<keyword evidence="8" id="KW-0597">Phosphoprotein</keyword>
<keyword evidence="19" id="KW-0472">Membrane</keyword>
<evidence type="ECO:0000256" key="9">
    <source>
        <dbReference type="ARBA" id="ARBA00022679"/>
    </source>
</evidence>
<evidence type="ECO:0000256" key="10">
    <source>
        <dbReference type="ARBA" id="ARBA00022723"/>
    </source>
</evidence>
<keyword evidence="19" id="KW-0812">Transmembrane</keyword>
<dbReference type="Pfam" id="PF02518">
    <property type="entry name" value="HATPase_c"/>
    <property type="match status" value="1"/>
</dbReference>
<evidence type="ECO:0000256" key="16">
    <source>
        <dbReference type="ARBA" id="ARBA00023014"/>
    </source>
</evidence>
<keyword evidence="15" id="KW-0902">Two-component regulatory system</keyword>
<evidence type="ECO:0000256" key="6">
    <source>
        <dbReference type="ARBA" id="ARBA00022485"/>
    </source>
</evidence>
<evidence type="ECO:0000313" key="22">
    <source>
        <dbReference type="Proteomes" id="UP001597472"/>
    </source>
</evidence>
<comment type="caution">
    <text evidence="21">The sequence shown here is derived from an EMBL/GenBank/DDBJ whole genome shotgun (WGS) entry which is preliminary data.</text>
</comment>
<dbReference type="RefSeq" id="WP_376892273.1">
    <property type="nucleotide sequence ID" value="NZ_JBHULS010000002.1"/>
</dbReference>
<dbReference type="InterPro" id="IPR019734">
    <property type="entry name" value="TPR_rpt"/>
</dbReference>
<evidence type="ECO:0000313" key="21">
    <source>
        <dbReference type="EMBL" id="MFD2551159.1"/>
    </source>
</evidence>
<dbReference type="InterPro" id="IPR005467">
    <property type="entry name" value="His_kinase_dom"/>
</dbReference>
<dbReference type="PANTHER" id="PTHR24421:SF10">
    <property type="entry name" value="NITRATE_NITRITE SENSOR PROTEIN NARQ"/>
    <property type="match status" value="1"/>
</dbReference>
<evidence type="ECO:0000256" key="18">
    <source>
        <dbReference type="ARBA" id="ARBA00030800"/>
    </source>
</evidence>
<dbReference type="Pfam" id="PF07730">
    <property type="entry name" value="HisKA_3"/>
    <property type="match status" value="1"/>
</dbReference>
<dbReference type="SUPFAM" id="SSF55874">
    <property type="entry name" value="ATPase domain of HSP90 chaperone/DNA topoisomerase II/histidine kinase"/>
    <property type="match status" value="1"/>
</dbReference>
<evidence type="ECO:0000256" key="2">
    <source>
        <dbReference type="ARBA" id="ARBA00001966"/>
    </source>
</evidence>
<evidence type="ECO:0000256" key="12">
    <source>
        <dbReference type="ARBA" id="ARBA00022777"/>
    </source>
</evidence>
<evidence type="ECO:0000256" key="5">
    <source>
        <dbReference type="ARBA" id="ARBA00017322"/>
    </source>
</evidence>
<evidence type="ECO:0000259" key="20">
    <source>
        <dbReference type="PROSITE" id="PS50109"/>
    </source>
</evidence>
<keyword evidence="14" id="KW-0408">Iron</keyword>
<comment type="subcellular location">
    <subcellularLocation>
        <location evidence="3">Cytoplasm</location>
    </subcellularLocation>
</comment>
<evidence type="ECO:0000256" key="1">
    <source>
        <dbReference type="ARBA" id="ARBA00000085"/>
    </source>
</evidence>
<evidence type="ECO:0000256" key="8">
    <source>
        <dbReference type="ARBA" id="ARBA00022553"/>
    </source>
</evidence>
<keyword evidence="13 21" id="KW-0067">ATP-binding</keyword>
<accession>A0ABW5KQV4</accession>
<evidence type="ECO:0000256" key="3">
    <source>
        <dbReference type="ARBA" id="ARBA00004496"/>
    </source>
</evidence>
<dbReference type="SMART" id="SM00028">
    <property type="entry name" value="TPR"/>
    <property type="match status" value="3"/>
</dbReference>
<reference evidence="22" key="1">
    <citation type="journal article" date="2019" name="Int. J. Syst. Evol. Microbiol.">
        <title>The Global Catalogue of Microorganisms (GCM) 10K type strain sequencing project: providing services to taxonomists for standard genome sequencing and annotation.</title>
        <authorList>
            <consortium name="The Broad Institute Genomics Platform"/>
            <consortium name="The Broad Institute Genome Sequencing Center for Infectious Disease"/>
            <person name="Wu L."/>
            <person name="Ma J."/>
        </authorList>
    </citation>
    <scope>NUCLEOTIDE SEQUENCE [LARGE SCALE GENOMIC DNA]</scope>
    <source>
        <strain evidence="22">KCTC 42587</strain>
    </source>
</reference>
<dbReference type="Gene3D" id="3.30.565.10">
    <property type="entry name" value="Histidine kinase-like ATPase, C-terminal domain"/>
    <property type="match status" value="1"/>
</dbReference>
<dbReference type="Gene3D" id="1.20.5.1930">
    <property type="match status" value="1"/>
</dbReference>
<organism evidence="21 22">
    <name type="scientific">Bizionia sediminis</name>
    <dbReference type="NCBI Taxonomy" id="1737064"/>
    <lineage>
        <taxon>Bacteria</taxon>
        <taxon>Pseudomonadati</taxon>
        <taxon>Bacteroidota</taxon>
        <taxon>Flavobacteriia</taxon>
        <taxon>Flavobacteriales</taxon>
        <taxon>Flavobacteriaceae</taxon>
        <taxon>Bizionia</taxon>
    </lineage>
</organism>